<keyword evidence="1" id="KW-0472">Membrane</keyword>
<accession>A0ABW3VF60</accession>
<keyword evidence="3" id="KW-1185">Reference proteome</keyword>
<organism evidence="2 3">
    <name type="scientific">Pseudonocardia benzenivorans</name>
    <dbReference type="NCBI Taxonomy" id="228005"/>
    <lineage>
        <taxon>Bacteria</taxon>
        <taxon>Bacillati</taxon>
        <taxon>Actinomycetota</taxon>
        <taxon>Actinomycetes</taxon>
        <taxon>Pseudonocardiales</taxon>
        <taxon>Pseudonocardiaceae</taxon>
        <taxon>Pseudonocardia</taxon>
    </lineage>
</organism>
<evidence type="ECO:0000313" key="2">
    <source>
        <dbReference type="EMBL" id="MFD1233812.1"/>
    </source>
</evidence>
<dbReference type="Proteomes" id="UP001597182">
    <property type="component" value="Unassembled WGS sequence"/>
</dbReference>
<proteinExistence type="predicted"/>
<evidence type="ECO:0000313" key="3">
    <source>
        <dbReference type="Proteomes" id="UP001597182"/>
    </source>
</evidence>
<feature type="transmembrane region" description="Helical" evidence="1">
    <location>
        <begin position="31"/>
        <end position="61"/>
    </location>
</feature>
<dbReference type="RefSeq" id="WP_339126204.1">
    <property type="nucleotide sequence ID" value="NZ_BAABKS010000085.1"/>
</dbReference>
<keyword evidence="1" id="KW-0812">Transmembrane</keyword>
<gene>
    <name evidence="2" type="ORF">ACFQ34_11005</name>
</gene>
<dbReference type="EMBL" id="JBHTMB010000085">
    <property type="protein sequence ID" value="MFD1233812.1"/>
    <property type="molecule type" value="Genomic_DNA"/>
</dbReference>
<name>A0ABW3VF60_9PSEU</name>
<evidence type="ECO:0008006" key="4">
    <source>
        <dbReference type="Google" id="ProtNLM"/>
    </source>
</evidence>
<keyword evidence="1" id="KW-1133">Transmembrane helix</keyword>
<comment type="caution">
    <text evidence="2">The sequence shown here is derived from an EMBL/GenBank/DDBJ whole genome shotgun (WGS) entry which is preliminary data.</text>
</comment>
<sequence>MRSAGRGRRADGHGILHSAAVGNISPGPNGLYLVAVGYFVGGTAGGLVAAVALAVAAGLLLG</sequence>
<reference evidence="3" key="1">
    <citation type="journal article" date="2019" name="Int. J. Syst. Evol. Microbiol.">
        <title>The Global Catalogue of Microorganisms (GCM) 10K type strain sequencing project: providing services to taxonomists for standard genome sequencing and annotation.</title>
        <authorList>
            <consortium name="The Broad Institute Genomics Platform"/>
            <consortium name="The Broad Institute Genome Sequencing Center for Infectious Disease"/>
            <person name="Wu L."/>
            <person name="Ma J."/>
        </authorList>
    </citation>
    <scope>NUCLEOTIDE SEQUENCE [LARGE SCALE GENOMIC DNA]</scope>
    <source>
        <strain evidence="3">CCUG 49018</strain>
    </source>
</reference>
<protein>
    <recommendedName>
        <fullName evidence="4">Chromate transporter</fullName>
    </recommendedName>
</protein>
<evidence type="ECO:0000256" key="1">
    <source>
        <dbReference type="SAM" id="Phobius"/>
    </source>
</evidence>